<organism evidence="1 2">
    <name type="scientific">Paraburkholderia ribeironis</name>
    <dbReference type="NCBI Taxonomy" id="1247936"/>
    <lineage>
        <taxon>Bacteria</taxon>
        <taxon>Pseudomonadati</taxon>
        <taxon>Pseudomonadota</taxon>
        <taxon>Betaproteobacteria</taxon>
        <taxon>Burkholderiales</taxon>
        <taxon>Burkholderiaceae</taxon>
        <taxon>Paraburkholderia</taxon>
    </lineage>
</organism>
<sequence>MLSKARLVFGPNPAHGRTADFLKNRVHRFPLTWPGFHFPCHPTPSRLNRTLPAQFNTHIPIPKSEYINTEIGIGRIKPIEIIIFS</sequence>
<protein>
    <submittedName>
        <fullName evidence="1">Uncharacterized protein</fullName>
    </submittedName>
</protein>
<gene>
    <name evidence="1" type="ORF">BN2475_30065</name>
</gene>
<accession>A0A1N7RIZ3</accession>
<reference evidence="1 2" key="1">
    <citation type="submission" date="2016-12" db="EMBL/GenBank/DDBJ databases">
        <authorList>
            <person name="Song W.-J."/>
            <person name="Kurnit D.M."/>
        </authorList>
    </citation>
    <scope>NUCLEOTIDE SEQUENCE [LARGE SCALE GENOMIC DNA]</scope>
    <source>
        <strain evidence="1 2">STM7296</strain>
    </source>
</reference>
<proteinExistence type="predicted"/>
<dbReference type="AlphaFoldDB" id="A0A1N7RIZ3"/>
<dbReference type="EMBL" id="CYGX02000003">
    <property type="protein sequence ID" value="SIT35055.1"/>
    <property type="molecule type" value="Genomic_DNA"/>
</dbReference>
<evidence type="ECO:0000313" key="2">
    <source>
        <dbReference type="Proteomes" id="UP000187012"/>
    </source>
</evidence>
<dbReference type="Proteomes" id="UP000187012">
    <property type="component" value="Unassembled WGS sequence"/>
</dbReference>
<evidence type="ECO:0000313" key="1">
    <source>
        <dbReference type="EMBL" id="SIT35055.1"/>
    </source>
</evidence>
<dbReference type="STRING" id="1247936.BN2475_30065"/>
<keyword evidence="2" id="KW-1185">Reference proteome</keyword>
<name>A0A1N7RIZ3_9BURK</name>